<evidence type="ECO:0000256" key="1">
    <source>
        <dbReference type="ARBA" id="ARBA00006484"/>
    </source>
</evidence>
<evidence type="ECO:0000313" key="5">
    <source>
        <dbReference type="EMBL" id="CBQ72035.1"/>
    </source>
</evidence>
<accession>E6ZXS8</accession>
<dbReference type="PANTHER" id="PTHR43963:SF6">
    <property type="entry name" value="CHAIN DEHYDROGENASE FAMILY PROTEIN, PUTATIVE (AFU_ORTHOLOGUE AFUA_3G15350)-RELATED"/>
    <property type="match status" value="1"/>
</dbReference>
<dbReference type="PRINTS" id="PR00080">
    <property type="entry name" value="SDRFAMILY"/>
</dbReference>
<dbReference type="SUPFAM" id="SSF51735">
    <property type="entry name" value="NAD(P)-binding Rossmann-fold domains"/>
    <property type="match status" value="1"/>
</dbReference>
<dbReference type="PRINTS" id="PR00081">
    <property type="entry name" value="GDHRDH"/>
</dbReference>
<sequence>MVTALISGGNRGLGYGIVRRLANEFPSSPISTSASDKLTIYLGSRDINKGEAAKQSIYAELTKDVRERVSIQVRQLDTASHDSIVRLGKELHSGGVDILVNNAGIMLEEFDVAGNTLAGFSGDNAKRTVATNYYGVKDVIDHIRVNDGGRIVNIASHTGMLKGFGHSVRQRFLEAQAVEDADALMQEFQESIADGTWKEKGWKDKAFGIYASSKSALIAYTRALANEYAKQGRNVHVVSCCPGYVNTDMTRGHGSKTLDHGAKTPVLLALSKVDAKPGEFWSEGKRFDWESKFE</sequence>
<name>E6ZXS8_SPORE</name>
<dbReference type="InterPro" id="IPR002347">
    <property type="entry name" value="SDR_fam"/>
</dbReference>
<proteinExistence type="inferred from homology"/>
<comment type="similarity">
    <text evidence="1 4">Belongs to the short-chain dehydrogenases/reductases (SDR) family.</text>
</comment>
<dbReference type="VEuPathDB" id="FungiDB:sr12892"/>
<evidence type="ECO:0000256" key="3">
    <source>
        <dbReference type="ARBA" id="ARBA00023002"/>
    </source>
</evidence>
<dbReference type="Proteomes" id="UP000008867">
    <property type="component" value="Chromosome 3"/>
</dbReference>
<evidence type="ECO:0000256" key="2">
    <source>
        <dbReference type="ARBA" id="ARBA00022857"/>
    </source>
</evidence>
<keyword evidence="3" id="KW-0560">Oxidoreductase</keyword>
<reference evidence="5 6" key="1">
    <citation type="journal article" date="2010" name="Science">
        <title>Pathogenicity determinants in smut fungi revealed by genome comparison.</title>
        <authorList>
            <person name="Schirawski J."/>
            <person name="Mannhaupt G."/>
            <person name="Muench K."/>
            <person name="Brefort T."/>
            <person name="Schipper K."/>
            <person name="Doehlemann G."/>
            <person name="Di Stasio M."/>
            <person name="Roessel N."/>
            <person name="Mendoza-Mendoza A."/>
            <person name="Pester D."/>
            <person name="Mueller O."/>
            <person name="Winterberg B."/>
            <person name="Meyer E."/>
            <person name="Ghareeb H."/>
            <person name="Wollenberg T."/>
            <person name="Muensterkoetter M."/>
            <person name="Wong P."/>
            <person name="Walter M."/>
            <person name="Stukenbrock E."/>
            <person name="Gueldener U."/>
            <person name="Kahmann R."/>
        </authorList>
    </citation>
    <scope>NUCLEOTIDE SEQUENCE [LARGE SCALE GENOMIC DNA]</scope>
    <source>
        <strain evidence="6">SRZ2</strain>
    </source>
</reference>
<dbReference type="Pfam" id="PF00106">
    <property type="entry name" value="adh_short"/>
    <property type="match status" value="2"/>
</dbReference>
<organism evidence="5 6">
    <name type="scientific">Sporisorium reilianum (strain SRZ2)</name>
    <name type="common">Maize head smut fungus</name>
    <dbReference type="NCBI Taxonomy" id="999809"/>
    <lineage>
        <taxon>Eukaryota</taxon>
        <taxon>Fungi</taxon>
        <taxon>Dikarya</taxon>
        <taxon>Basidiomycota</taxon>
        <taxon>Ustilaginomycotina</taxon>
        <taxon>Ustilaginomycetes</taxon>
        <taxon>Ustilaginales</taxon>
        <taxon>Ustilaginaceae</taxon>
        <taxon>Sporisorium</taxon>
    </lineage>
</organism>
<keyword evidence="6" id="KW-1185">Reference proteome</keyword>
<dbReference type="PANTHER" id="PTHR43963">
    <property type="entry name" value="CARBONYL REDUCTASE 1-RELATED"/>
    <property type="match status" value="1"/>
</dbReference>
<dbReference type="AlphaFoldDB" id="E6ZXS8"/>
<evidence type="ECO:0000313" key="6">
    <source>
        <dbReference type="Proteomes" id="UP000008867"/>
    </source>
</evidence>
<evidence type="ECO:0000256" key="4">
    <source>
        <dbReference type="RuleBase" id="RU000363"/>
    </source>
</evidence>
<dbReference type="eggNOG" id="KOG1208">
    <property type="taxonomic scope" value="Eukaryota"/>
</dbReference>
<dbReference type="OrthoDB" id="1933717at2759"/>
<protein>
    <submittedName>
        <fullName evidence="5">Related to carbonyl reductase</fullName>
    </submittedName>
</protein>
<keyword evidence="2" id="KW-0521">NADP</keyword>
<dbReference type="Gene3D" id="3.40.50.720">
    <property type="entry name" value="NAD(P)-binding Rossmann-like Domain"/>
    <property type="match status" value="1"/>
</dbReference>
<dbReference type="InterPro" id="IPR036291">
    <property type="entry name" value="NAD(P)-bd_dom_sf"/>
</dbReference>
<dbReference type="GO" id="GO:0016491">
    <property type="term" value="F:oxidoreductase activity"/>
    <property type="evidence" value="ECO:0007669"/>
    <property type="project" value="UniProtKB-KW"/>
</dbReference>
<dbReference type="HOGENOM" id="CLU_010194_9_0_1"/>
<dbReference type="EMBL" id="FQ311452">
    <property type="protein sequence ID" value="CBQ72035.1"/>
    <property type="molecule type" value="Genomic_DNA"/>
</dbReference>
<gene>
    <name evidence="5" type="ORF">sr12892</name>
</gene>